<evidence type="ECO:0000256" key="3">
    <source>
        <dbReference type="ARBA" id="ARBA00022730"/>
    </source>
</evidence>
<keyword evidence="6 9" id="KW-0687">Ribonucleoprotein</keyword>
<dbReference type="OrthoDB" id="9803672at2"/>
<evidence type="ECO:0000256" key="4">
    <source>
        <dbReference type="ARBA" id="ARBA00022884"/>
    </source>
</evidence>
<dbReference type="InterPro" id="IPR022801">
    <property type="entry name" value="Ribosomal_uS4"/>
</dbReference>
<protein>
    <recommendedName>
        <fullName evidence="8 9">Small ribosomal subunit protein uS4</fullName>
    </recommendedName>
</protein>
<dbReference type="InterPro" id="IPR036986">
    <property type="entry name" value="S4_RNA-bd_sf"/>
</dbReference>
<comment type="subunit">
    <text evidence="7 9">Part of the 30S ribosomal subunit. Contacts protein S5. The interaction surface between S4 and S5 is involved in control of translational fidelity.</text>
</comment>
<keyword evidence="3 9" id="KW-0699">rRNA-binding</keyword>
<dbReference type="SMART" id="SM00363">
    <property type="entry name" value="S4"/>
    <property type="match status" value="1"/>
</dbReference>
<dbReference type="GO" id="GO:0006412">
    <property type="term" value="P:translation"/>
    <property type="evidence" value="ECO:0007669"/>
    <property type="project" value="UniProtKB-UniRule"/>
</dbReference>
<keyword evidence="14" id="KW-1185">Reference proteome</keyword>
<sequence>MARYTGPVCRLCRRERTKLFLKGPKCMSAKCPITQGRVPPGQHGRDRQRQPSEYAIQLREKQRARRTYGVMGKQFQRFYRDAARRSGITGENLLALLELRLDNVVFRALWGSSRAQARQLVRHGHVLVDGQRVDIPSYRLRPGQVVTLNPKARDLDIIAFNREHLTREVPAWLEVTDGGSGVRVLSVPLRDQIDTEVREQLIVELFSK</sequence>
<keyword evidence="5 9" id="KW-0689">Ribosomal protein</keyword>
<evidence type="ECO:0000256" key="9">
    <source>
        <dbReference type="HAMAP-Rule" id="MF_01306"/>
    </source>
</evidence>
<dbReference type="STRING" id="525909.Afer_0425"/>
<comment type="function">
    <text evidence="9">With S5 and S12 plays an important role in translational accuracy.</text>
</comment>
<dbReference type="FunFam" id="3.10.290.10:FF:000001">
    <property type="entry name" value="30S ribosomal protein S4"/>
    <property type="match status" value="1"/>
</dbReference>
<reference evidence="13 14" key="1">
    <citation type="journal article" date="2009" name="Stand. Genomic Sci.">
        <title>Complete genome sequence of Acidimicrobium ferrooxidans type strain (ICP).</title>
        <authorList>
            <person name="Clum A."/>
            <person name="Nolan M."/>
            <person name="Lang E."/>
            <person name="Glavina Del Rio T."/>
            <person name="Tice H."/>
            <person name="Copeland A."/>
            <person name="Cheng J.F."/>
            <person name="Lucas S."/>
            <person name="Chen F."/>
            <person name="Bruce D."/>
            <person name="Goodwin L."/>
            <person name="Pitluck S."/>
            <person name="Ivanova N."/>
            <person name="Mavrommatis K."/>
            <person name="Mikhailova N."/>
            <person name="Pati A."/>
            <person name="Chen A."/>
            <person name="Palaniappan K."/>
            <person name="Goker M."/>
            <person name="Spring S."/>
            <person name="Land M."/>
            <person name="Hauser L."/>
            <person name="Chang Y.J."/>
            <person name="Jeffries C.C."/>
            <person name="Chain P."/>
            <person name="Bristow J."/>
            <person name="Eisen J.A."/>
            <person name="Markowitz V."/>
            <person name="Hugenholtz P."/>
            <person name="Kyrpides N.C."/>
            <person name="Klenk H.P."/>
            <person name="Lapidus A."/>
        </authorList>
    </citation>
    <scope>NUCLEOTIDE SEQUENCE [LARGE SCALE GENOMIC DNA]</scope>
    <source>
        <strain evidence="14">DSM 10331 / JCM 15462 / NBRC 103882 / ICP</strain>
    </source>
</reference>
<accession>C7M2Z9</accession>
<dbReference type="InterPro" id="IPR005709">
    <property type="entry name" value="Ribosomal_uS4_bac-type"/>
</dbReference>
<gene>
    <name evidence="9" type="primary">rpsD</name>
    <name evidence="13" type="ordered locus">Afer_0425</name>
</gene>
<dbReference type="InterPro" id="IPR001912">
    <property type="entry name" value="Ribosomal_uS4_N"/>
</dbReference>
<evidence type="ECO:0000256" key="6">
    <source>
        <dbReference type="ARBA" id="ARBA00023274"/>
    </source>
</evidence>
<evidence type="ECO:0000256" key="2">
    <source>
        <dbReference type="ARBA" id="ARBA00007465"/>
    </source>
</evidence>
<dbReference type="SUPFAM" id="SSF55174">
    <property type="entry name" value="Alpha-L RNA-binding motif"/>
    <property type="match status" value="1"/>
</dbReference>
<proteinExistence type="inferred from homology"/>
<dbReference type="KEGG" id="afo:Afer_0425"/>
<organism evidence="13 14">
    <name type="scientific">Acidimicrobium ferrooxidans (strain DSM 10331 / JCM 15462 / NBRC 103882 / ICP)</name>
    <dbReference type="NCBI Taxonomy" id="525909"/>
    <lineage>
        <taxon>Bacteria</taxon>
        <taxon>Bacillati</taxon>
        <taxon>Actinomycetota</taxon>
        <taxon>Acidimicrobiia</taxon>
        <taxon>Acidimicrobiales</taxon>
        <taxon>Acidimicrobiaceae</taxon>
        <taxon>Acidimicrobium</taxon>
    </lineage>
</organism>
<dbReference type="GO" id="GO:0042274">
    <property type="term" value="P:ribosomal small subunit biogenesis"/>
    <property type="evidence" value="ECO:0007669"/>
    <property type="project" value="TreeGrafter"/>
</dbReference>
<dbReference type="Proteomes" id="UP000000771">
    <property type="component" value="Chromosome"/>
</dbReference>
<evidence type="ECO:0000313" key="13">
    <source>
        <dbReference type="EMBL" id="ACU53393.1"/>
    </source>
</evidence>
<dbReference type="PANTHER" id="PTHR11831:SF4">
    <property type="entry name" value="SMALL RIBOSOMAL SUBUNIT PROTEIN US4M"/>
    <property type="match status" value="1"/>
</dbReference>
<evidence type="ECO:0000313" key="14">
    <source>
        <dbReference type="Proteomes" id="UP000000771"/>
    </source>
</evidence>
<dbReference type="SMART" id="SM01390">
    <property type="entry name" value="Ribosomal_S4"/>
    <property type="match status" value="1"/>
</dbReference>
<feature type="domain" description="Small ribosomal subunit protein uS4 N-terminal" evidence="12">
    <location>
        <begin position="3"/>
        <end position="98"/>
    </location>
</feature>
<evidence type="ECO:0000256" key="5">
    <source>
        <dbReference type="ARBA" id="ARBA00022980"/>
    </source>
</evidence>
<dbReference type="InterPro" id="IPR018079">
    <property type="entry name" value="Ribosomal_uS4_CS"/>
</dbReference>
<evidence type="ECO:0000256" key="8">
    <source>
        <dbReference type="ARBA" id="ARBA00035254"/>
    </source>
</evidence>
<dbReference type="NCBIfam" id="NF003717">
    <property type="entry name" value="PRK05327.1"/>
    <property type="match status" value="1"/>
</dbReference>
<dbReference type="EMBL" id="CP001631">
    <property type="protein sequence ID" value="ACU53393.1"/>
    <property type="molecule type" value="Genomic_DNA"/>
</dbReference>
<dbReference type="eggNOG" id="COG0522">
    <property type="taxonomic scope" value="Bacteria"/>
</dbReference>
<dbReference type="Pfam" id="PF00163">
    <property type="entry name" value="Ribosomal_S4"/>
    <property type="match status" value="1"/>
</dbReference>
<keyword evidence="4 9" id="KW-0694">RNA-binding</keyword>
<dbReference type="GO" id="GO:0003735">
    <property type="term" value="F:structural constituent of ribosome"/>
    <property type="evidence" value="ECO:0007669"/>
    <property type="project" value="InterPro"/>
</dbReference>
<dbReference type="PROSITE" id="PS50889">
    <property type="entry name" value="S4"/>
    <property type="match status" value="1"/>
</dbReference>
<dbReference type="Pfam" id="PF01479">
    <property type="entry name" value="S4"/>
    <property type="match status" value="1"/>
</dbReference>
<dbReference type="AlphaFoldDB" id="C7M2Z9"/>
<dbReference type="FunFam" id="1.10.1050.10:FF:000001">
    <property type="entry name" value="30S ribosomal protein S4"/>
    <property type="match status" value="1"/>
</dbReference>
<feature type="domain" description="RNA-binding S4" evidence="11">
    <location>
        <begin position="99"/>
        <end position="163"/>
    </location>
</feature>
<evidence type="ECO:0000256" key="1">
    <source>
        <dbReference type="ARBA" id="ARBA00003866"/>
    </source>
</evidence>
<name>C7M2Z9_ACIFD</name>
<dbReference type="GO" id="GO:0015935">
    <property type="term" value="C:small ribosomal subunit"/>
    <property type="evidence" value="ECO:0007669"/>
    <property type="project" value="InterPro"/>
</dbReference>
<dbReference type="Gene3D" id="1.10.1050.10">
    <property type="entry name" value="Ribosomal Protein S4 Delta 41, Chain A, domain 1"/>
    <property type="match status" value="1"/>
</dbReference>
<dbReference type="HAMAP" id="MF_01306_B">
    <property type="entry name" value="Ribosomal_uS4_B"/>
    <property type="match status" value="1"/>
</dbReference>
<dbReference type="CDD" id="cd00165">
    <property type="entry name" value="S4"/>
    <property type="match status" value="1"/>
</dbReference>
<evidence type="ECO:0000256" key="10">
    <source>
        <dbReference type="RuleBase" id="RU003699"/>
    </source>
</evidence>
<dbReference type="GO" id="GO:0019843">
    <property type="term" value="F:rRNA binding"/>
    <property type="evidence" value="ECO:0007669"/>
    <property type="project" value="UniProtKB-UniRule"/>
</dbReference>
<dbReference type="NCBIfam" id="TIGR01017">
    <property type="entry name" value="rpsD_bact"/>
    <property type="match status" value="1"/>
</dbReference>
<evidence type="ECO:0000259" key="11">
    <source>
        <dbReference type="SMART" id="SM00363"/>
    </source>
</evidence>
<evidence type="ECO:0000259" key="12">
    <source>
        <dbReference type="SMART" id="SM01390"/>
    </source>
</evidence>
<comment type="similarity">
    <text evidence="2 9 10">Belongs to the universal ribosomal protein uS4 family.</text>
</comment>
<dbReference type="PROSITE" id="PS00632">
    <property type="entry name" value="RIBOSOMAL_S4"/>
    <property type="match status" value="1"/>
</dbReference>
<dbReference type="HOGENOM" id="CLU_092403_0_2_11"/>
<dbReference type="Gene3D" id="3.10.290.10">
    <property type="entry name" value="RNA-binding S4 domain"/>
    <property type="match status" value="1"/>
</dbReference>
<dbReference type="InterPro" id="IPR002942">
    <property type="entry name" value="S4_RNA-bd"/>
</dbReference>
<comment type="function">
    <text evidence="1 9">One of the primary rRNA binding proteins, it binds directly to 16S rRNA where it nucleates assembly of the body of the 30S subunit.</text>
</comment>
<dbReference type="RefSeq" id="WP_015797894.1">
    <property type="nucleotide sequence ID" value="NC_013124.1"/>
</dbReference>
<evidence type="ECO:0000256" key="7">
    <source>
        <dbReference type="ARBA" id="ARBA00025813"/>
    </source>
</evidence>
<dbReference type="PANTHER" id="PTHR11831">
    <property type="entry name" value="30S 40S RIBOSOMAL PROTEIN"/>
    <property type="match status" value="1"/>
</dbReference>